<dbReference type="FunFam" id="1.10.510.10:FF:002212">
    <property type="match status" value="1"/>
</dbReference>
<dbReference type="VEuPathDB" id="VectorBase:ADAC006772"/>
<dbReference type="SMART" id="SM00240">
    <property type="entry name" value="FHA"/>
    <property type="match status" value="1"/>
</dbReference>
<dbReference type="EMBL" id="GGFL01006196">
    <property type="protein sequence ID" value="MBW70374.1"/>
    <property type="molecule type" value="Transcribed_RNA"/>
</dbReference>
<name>A0A2M4CYG6_ANODA</name>
<evidence type="ECO:0000313" key="4">
    <source>
        <dbReference type="EMBL" id="MBW70374.1"/>
    </source>
</evidence>
<proteinExistence type="predicted"/>
<evidence type="ECO:0000259" key="3">
    <source>
        <dbReference type="PROSITE" id="PS50011"/>
    </source>
</evidence>
<dbReference type="SUPFAM" id="SSF56112">
    <property type="entry name" value="Protein kinase-like (PK-like)"/>
    <property type="match status" value="1"/>
</dbReference>
<evidence type="ECO:0000259" key="2">
    <source>
        <dbReference type="PROSITE" id="PS50006"/>
    </source>
</evidence>
<dbReference type="PROSITE" id="PS50011">
    <property type="entry name" value="PROTEIN_KINASE_DOM"/>
    <property type="match status" value="1"/>
</dbReference>
<evidence type="ECO:0008006" key="5">
    <source>
        <dbReference type="Google" id="ProtNLM"/>
    </source>
</evidence>
<dbReference type="VEuPathDB" id="VectorBase:ADAR2_001775"/>
<feature type="domain" description="Protein kinase" evidence="3">
    <location>
        <begin position="178"/>
        <end position="446"/>
    </location>
</feature>
<dbReference type="InterPro" id="IPR008984">
    <property type="entry name" value="SMAD_FHA_dom_sf"/>
</dbReference>
<dbReference type="InterPro" id="IPR011009">
    <property type="entry name" value="Kinase-like_dom_sf"/>
</dbReference>
<dbReference type="AlphaFoldDB" id="A0A2M4CYG6"/>
<dbReference type="InterPro" id="IPR008271">
    <property type="entry name" value="Ser/Thr_kinase_AS"/>
</dbReference>
<dbReference type="Pfam" id="PF00498">
    <property type="entry name" value="FHA"/>
    <property type="match status" value="1"/>
</dbReference>
<dbReference type="GO" id="GO:0004672">
    <property type="term" value="F:protein kinase activity"/>
    <property type="evidence" value="ECO:0007669"/>
    <property type="project" value="InterPro"/>
</dbReference>
<dbReference type="Gene3D" id="1.10.510.10">
    <property type="entry name" value="Transferase(Phosphotransferase) domain 1"/>
    <property type="match status" value="1"/>
</dbReference>
<accession>A0A2M4CYG6</accession>
<dbReference type="InterPro" id="IPR000253">
    <property type="entry name" value="FHA_dom"/>
</dbReference>
<evidence type="ECO:0000256" key="1">
    <source>
        <dbReference type="SAM" id="MobiDB-lite"/>
    </source>
</evidence>
<dbReference type="PROSITE" id="PS50006">
    <property type="entry name" value="FHA_DOMAIN"/>
    <property type="match status" value="1"/>
</dbReference>
<sequence length="505" mass="56842">MASQAVMDTQPATESQLASQCTLLESQPAAKPVFGRLCAKNVQIRSLGTKSPIFYTSSASTIGGYDLHDGELFTVGRDSNCKLSLDTEHMPENILSRVSKVHFSIEKDEDLDAPVYIKDKSRNGTYVNGKLIGTNRQRLLTDGDIISICYADLKAFIYHQLRENPATKQLASDLSNTYYIGRTLGSGACGVVYLLHHTDTCERFALKQVAKNKMTEQQTRPRPLNDPARVMNEVNIMKNLDHPCVIRMHDIIDKPHSLYMVLEYMKGGDLLSRILANKRLPEKTSKLFFLQMCHAVKYLHSQGITHRDLKPDNILLADEEEYTLLKVSDFGLSRFVGKNSVMRTLCGTPMYVAPEVLLTRGSGSYTPKVDIWGLGVVLYTMLSGTMPFSDDFGTPAVEQIKRGKFSFRHPSWRTVSSKAKKLIYEILNVNPKERPSIDTVLASSWMRDPDVIAVAERLMERQLTTQPPQMQPPRTRTTHSDVENNNKGRSTAGRVFQPPRKKQRV</sequence>
<dbReference type="Pfam" id="PF00069">
    <property type="entry name" value="Pkinase"/>
    <property type="match status" value="1"/>
</dbReference>
<organism evidence="4">
    <name type="scientific">Anopheles darlingi</name>
    <name type="common">Mosquito</name>
    <dbReference type="NCBI Taxonomy" id="43151"/>
    <lineage>
        <taxon>Eukaryota</taxon>
        <taxon>Metazoa</taxon>
        <taxon>Ecdysozoa</taxon>
        <taxon>Arthropoda</taxon>
        <taxon>Hexapoda</taxon>
        <taxon>Insecta</taxon>
        <taxon>Pterygota</taxon>
        <taxon>Neoptera</taxon>
        <taxon>Endopterygota</taxon>
        <taxon>Diptera</taxon>
        <taxon>Nematocera</taxon>
        <taxon>Culicoidea</taxon>
        <taxon>Culicidae</taxon>
        <taxon>Anophelinae</taxon>
        <taxon>Anopheles</taxon>
    </lineage>
</organism>
<reference evidence="4" key="1">
    <citation type="submission" date="2018-01" db="EMBL/GenBank/DDBJ databases">
        <title>An insight into the sialome of Amazonian anophelines.</title>
        <authorList>
            <person name="Ribeiro J.M."/>
            <person name="Scarpassa V."/>
            <person name="Calvo E."/>
        </authorList>
    </citation>
    <scope>NUCLEOTIDE SEQUENCE</scope>
</reference>
<feature type="region of interest" description="Disordered" evidence="1">
    <location>
        <begin position="462"/>
        <end position="505"/>
    </location>
</feature>
<feature type="domain" description="FHA" evidence="2">
    <location>
        <begin position="73"/>
        <end position="132"/>
    </location>
</feature>
<dbReference type="InterPro" id="IPR000719">
    <property type="entry name" value="Prot_kinase_dom"/>
</dbReference>
<dbReference type="Gene3D" id="2.60.200.20">
    <property type="match status" value="1"/>
</dbReference>
<dbReference type="PANTHER" id="PTHR24347">
    <property type="entry name" value="SERINE/THREONINE-PROTEIN KINASE"/>
    <property type="match status" value="1"/>
</dbReference>
<dbReference type="GO" id="GO:0005524">
    <property type="term" value="F:ATP binding"/>
    <property type="evidence" value="ECO:0007669"/>
    <property type="project" value="InterPro"/>
</dbReference>
<protein>
    <recommendedName>
        <fullName evidence="5">Serine/threonine-protein kinase chk2 (Cds1)</fullName>
    </recommendedName>
</protein>
<dbReference type="SMART" id="SM00220">
    <property type="entry name" value="S_TKc"/>
    <property type="match status" value="1"/>
</dbReference>
<dbReference type="PROSITE" id="PS00108">
    <property type="entry name" value="PROTEIN_KINASE_ST"/>
    <property type="match status" value="1"/>
</dbReference>
<feature type="compositionally biased region" description="Low complexity" evidence="1">
    <location>
        <begin position="462"/>
        <end position="475"/>
    </location>
</feature>
<dbReference type="SUPFAM" id="SSF49879">
    <property type="entry name" value="SMAD/FHA domain"/>
    <property type="match status" value="1"/>
</dbReference>